<dbReference type="Proteomes" id="UP000053660">
    <property type="component" value="Unassembled WGS sequence"/>
</dbReference>
<proteinExistence type="predicted"/>
<protein>
    <recommendedName>
        <fullName evidence="3">Clathrin/coatomer adaptor adaptin-like N-terminal domain-containing protein</fullName>
    </recommendedName>
</protein>
<reference evidence="1 2" key="1">
    <citation type="submission" date="2014-03" db="EMBL/GenBank/DDBJ databases">
        <title>Draft genome of the hookworm Oesophagostomum dentatum.</title>
        <authorList>
            <person name="Mitreva M."/>
        </authorList>
    </citation>
    <scope>NUCLEOTIDE SEQUENCE [LARGE SCALE GENOMIC DNA]</scope>
    <source>
        <strain evidence="1 2">OD-Hann</strain>
    </source>
</reference>
<organism evidence="1 2">
    <name type="scientific">Oesophagostomum dentatum</name>
    <name type="common">Nodular worm</name>
    <dbReference type="NCBI Taxonomy" id="61180"/>
    <lineage>
        <taxon>Eukaryota</taxon>
        <taxon>Metazoa</taxon>
        <taxon>Ecdysozoa</taxon>
        <taxon>Nematoda</taxon>
        <taxon>Chromadorea</taxon>
        <taxon>Rhabditida</taxon>
        <taxon>Rhabditina</taxon>
        <taxon>Rhabditomorpha</taxon>
        <taxon>Strongyloidea</taxon>
        <taxon>Strongylidae</taxon>
        <taxon>Oesophagostomum</taxon>
    </lineage>
</organism>
<dbReference type="AlphaFoldDB" id="A0A0B1SC13"/>
<evidence type="ECO:0000313" key="2">
    <source>
        <dbReference type="Proteomes" id="UP000053660"/>
    </source>
</evidence>
<gene>
    <name evidence="1" type="ORF">OESDEN_18883</name>
</gene>
<dbReference type="EMBL" id="KN589878">
    <property type="protein sequence ID" value="KHJ81431.1"/>
    <property type="molecule type" value="Genomic_DNA"/>
</dbReference>
<sequence>MTLNDYVEVRAAAQFELFLVFAEYTVARGAIIDNIIPALIAENTSKEKIRGALNVISKSQLAVSSSTPVRLRVWKALLEMKARIPIAKIRNYNNLLFFFSLAEN</sequence>
<name>A0A0B1SC13_OESDE</name>
<evidence type="ECO:0000313" key="1">
    <source>
        <dbReference type="EMBL" id="KHJ81431.1"/>
    </source>
</evidence>
<dbReference type="OrthoDB" id="5863012at2759"/>
<accession>A0A0B1SC13</accession>
<evidence type="ECO:0008006" key="3">
    <source>
        <dbReference type="Google" id="ProtNLM"/>
    </source>
</evidence>
<keyword evidence="2" id="KW-1185">Reference proteome</keyword>